<dbReference type="InterPro" id="IPR017018">
    <property type="entry name" value="UCP033634"/>
</dbReference>
<evidence type="ECO:0000313" key="1">
    <source>
        <dbReference type="EMBL" id="AOT73004.1"/>
    </source>
</evidence>
<accession>A0A1D8GQD5</accession>
<dbReference type="EMBL" id="CP017269">
    <property type="protein sequence ID" value="AOT73004.1"/>
    <property type="molecule type" value="Genomic_DNA"/>
</dbReference>
<dbReference type="Gene3D" id="3.40.50.1820">
    <property type="entry name" value="alpha/beta hydrolase"/>
    <property type="match status" value="1"/>
</dbReference>
<keyword evidence="2" id="KW-1185">Reference proteome</keyword>
<dbReference type="KEGG" id="gfe:Gferi_05380"/>
<name>A0A1D8GQD5_9FIRM</name>
<proteinExistence type="predicted"/>
<dbReference type="InterPro" id="IPR029058">
    <property type="entry name" value="AB_hydrolase_fold"/>
</dbReference>
<dbReference type="RefSeq" id="WP_069981312.1">
    <property type="nucleotide sequence ID" value="NZ_CP017269.1"/>
</dbReference>
<sequence>MSGNSFVVVKVQKVGSNYSKLYYHQDKENALVVIFPGEDYSCDKPLLYYARKAAVREEKDVLCLSYKRKLTWRDTGQYPIALEADASLDVINKCMSKSYKNIYFVSKGIGTEVAGNISERLGYEKITNIFLAPTKEGIKHIVNSKSMVIVGTRDEIFTQEQIDQLKQHSNVQLVLIDEANHYLESTGSLDESIKMLNQIANLYVNTFKA</sequence>
<protein>
    <recommendedName>
        <fullName evidence="3">Alpha/beta hydrolase</fullName>
    </recommendedName>
</protein>
<gene>
    <name evidence="1" type="ORF">Gferi_05380</name>
</gene>
<dbReference type="Proteomes" id="UP000095743">
    <property type="component" value="Chromosome"/>
</dbReference>
<dbReference type="OrthoDB" id="1908495at2"/>
<dbReference type="AlphaFoldDB" id="A0A1D8GQD5"/>
<dbReference type="STRING" id="1424294.Gferi_05380"/>
<organism evidence="1 2">
    <name type="scientific">Geosporobacter ferrireducens</name>
    <dbReference type="NCBI Taxonomy" id="1424294"/>
    <lineage>
        <taxon>Bacteria</taxon>
        <taxon>Bacillati</taxon>
        <taxon>Bacillota</taxon>
        <taxon>Clostridia</taxon>
        <taxon>Peptostreptococcales</taxon>
        <taxon>Thermotaleaceae</taxon>
        <taxon>Geosporobacter</taxon>
    </lineage>
</organism>
<evidence type="ECO:0008006" key="3">
    <source>
        <dbReference type="Google" id="ProtNLM"/>
    </source>
</evidence>
<evidence type="ECO:0000313" key="2">
    <source>
        <dbReference type="Proteomes" id="UP000095743"/>
    </source>
</evidence>
<dbReference type="PIRSF" id="PIRSF033634">
    <property type="entry name" value="UCP033634"/>
    <property type="match status" value="1"/>
</dbReference>
<reference evidence="1 2" key="1">
    <citation type="submission" date="2016-09" db="EMBL/GenBank/DDBJ databases">
        <title>Genomic analysis reveals versatility of anaerobic energy metabolism of Geosporobacter ferrireducens IRF9 of phylum Firmicutes.</title>
        <authorList>
            <person name="Kim S.-J."/>
        </authorList>
    </citation>
    <scope>NUCLEOTIDE SEQUENCE [LARGE SCALE GENOMIC DNA]</scope>
    <source>
        <strain evidence="1 2">IRF9</strain>
    </source>
</reference>